<feature type="region of interest" description="Disordered" evidence="2">
    <location>
        <begin position="404"/>
        <end position="559"/>
    </location>
</feature>
<keyword evidence="4" id="KW-1185">Reference proteome</keyword>
<feature type="compositionally biased region" description="Basic and acidic residues" evidence="2">
    <location>
        <begin position="268"/>
        <end position="278"/>
    </location>
</feature>
<dbReference type="EMBL" id="CP151501">
    <property type="protein sequence ID" value="WZN58740.1"/>
    <property type="molecule type" value="Genomic_DNA"/>
</dbReference>
<keyword evidence="1" id="KW-0175">Coiled coil</keyword>
<feature type="region of interest" description="Disordered" evidence="2">
    <location>
        <begin position="169"/>
        <end position="212"/>
    </location>
</feature>
<feature type="compositionally biased region" description="Pro residues" evidence="2">
    <location>
        <begin position="515"/>
        <end position="531"/>
    </location>
</feature>
<feature type="region of interest" description="Disordered" evidence="2">
    <location>
        <begin position="1"/>
        <end position="104"/>
    </location>
</feature>
<feature type="region of interest" description="Disordered" evidence="2">
    <location>
        <begin position="696"/>
        <end position="727"/>
    </location>
</feature>
<feature type="compositionally biased region" description="Pro residues" evidence="2">
    <location>
        <begin position="700"/>
        <end position="720"/>
    </location>
</feature>
<evidence type="ECO:0000256" key="1">
    <source>
        <dbReference type="SAM" id="Coils"/>
    </source>
</evidence>
<feature type="coiled-coil region" evidence="1">
    <location>
        <begin position="219"/>
        <end position="249"/>
    </location>
</feature>
<accession>A0AAX4NXV7</accession>
<organism evidence="3 4">
    <name type="scientific">Chloropicon roscoffensis</name>
    <dbReference type="NCBI Taxonomy" id="1461544"/>
    <lineage>
        <taxon>Eukaryota</taxon>
        <taxon>Viridiplantae</taxon>
        <taxon>Chlorophyta</taxon>
        <taxon>Chloropicophyceae</taxon>
        <taxon>Chloropicales</taxon>
        <taxon>Chloropicaceae</taxon>
        <taxon>Chloropicon</taxon>
    </lineage>
</organism>
<feature type="compositionally biased region" description="Basic and acidic residues" evidence="2">
    <location>
        <begin position="404"/>
        <end position="456"/>
    </location>
</feature>
<feature type="compositionally biased region" description="Low complexity" evidence="2">
    <location>
        <begin position="300"/>
        <end position="317"/>
    </location>
</feature>
<proteinExistence type="predicted"/>
<feature type="compositionally biased region" description="Basic and acidic residues" evidence="2">
    <location>
        <begin position="373"/>
        <end position="382"/>
    </location>
</feature>
<feature type="compositionally biased region" description="Basic and acidic residues" evidence="2">
    <location>
        <begin position="11"/>
        <end position="48"/>
    </location>
</feature>
<feature type="compositionally biased region" description="Polar residues" evidence="2">
    <location>
        <begin position="487"/>
        <end position="499"/>
    </location>
</feature>
<sequence length="883" mass="100068">MLSFGQTRSARLAEKERKQREYKAELERQIEAKKLREQQERNQERQVSRELLSMNKQRENMVAPLGVGTSPQQLRHQAHGVASSPHHRQEAQYANPNAGKPTARPVVVPYEQQQPQRRHDDAVLQSEIQHSFQESNEAPAYLGGAARGELPPPQPRHDEAILRGEVQRSFQESEEAPAYLGGHARAPPQQQQQQQHFSPAHPVRAKDNFQPSATFYRKLEEERRKLAYGEELRQQMREQKERKERERKLWKFGDPNDVQVYSGHSHARHDEHLLRNEYKNSFQESADAPSYLRSHHARAGPRQGGPSQQSQARAAAAEEAERYRSQRQQAVPAPQRRHDEAILRSEIEHSFQESEEAPAYLGGHGNNNPKSPGSDKRQPMVHFRSDYRDMTALEIEEKQKKAAELHADLKRQMEEKKAAKQRERELERREEERENERVRREQEQLRRQFEGESNREHRSRRSHAAPFVSLAGGDDPQATATPGRHTQAPQGGRKQSSSDLGGATMSHPSFQIPDMPKPTPAKPRAPSPSRGPPEVLREEPRSGPSGAEASRDGLTTPQVEKRIATSVESIRSELVGNQEKVIQVINEQRQALVAETESTRQEMLQMKSMLREYQDSIQKMEQLHSEQMQMQNVYALMKREEEQEAVRRSHEEAPGAVHGGGGEVEGGAETPSWVRQAMREGGRLDLMQSLQAESTLVFPDAPPPPSQRRQPPPTPPSPLRPHPEDPIPVVEKGVVDLRLDSESDYVGGGDEWRAHPEPAPAPIASAASPSRRDQVDLLLPPRLPSRSASVASSAATLNVEELYRRNASKLRMLEDLEGEEDVDEIDHKLTEFLRAQDDAGSVSNSLENYNELDYGTNLHLQDLMPQPERLSTPCLPAESDWIR</sequence>
<feature type="region of interest" description="Disordered" evidence="2">
    <location>
        <begin position="134"/>
        <end position="157"/>
    </location>
</feature>
<evidence type="ECO:0000313" key="3">
    <source>
        <dbReference type="EMBL" id="WZN58740.1"/>
    </source>
</evidence>
<feature type="compositionally biased region" description="Basic and acidic residues" evidence="2">
    <location>
        <begin position="336"/>
        <end position="352"/>
    </location>
</feature>
<dbReference type="AlphaFoldDB" id="A0AAX4NXV7"/>
<evidence type="ECO:0000313" key="4">
    <source>
        <dbReference type="Proteomes" id="UP001472866"/>
    </source>
</evidence>
<feature type="coiled-coil region" evidence="1">
    <location>
        <begin position="603"/>
        <end position="630"/>
    </location>
</feature>
<feature type="region of interest" description="Disordered" evidence="2">
    <location>
        <begin position="742"/>
        <end position="773"/>
    </location>
</feature>
<feature type="region of interest" description="Disordered" evidence="2">
    <location>
        <begin position="255"/>
        <end position="382"/>
    </location>
</feature>
<gene>
    <name evidence="3" type="ORF">HKI87_01g02640</name>
</gene>
<protein>
    <submittedName>
        <fullName evidence="3">Uncharacterized protein</fullName>
    </submittedName>
</protein>
<feature type="region of interest" description="Disordered" evidence="2">
    <location>
        <begin position="649"/>
        <end position="668"/>
    </location>
</feature>
<evidence type="ECO:0000256" key="2">
    <source>
        <dbReference type="SAM" id="MobiDB-lite"/>
    </source>
</evidence>
<name>A0AAX4NXV7_9CHLO</name>
<reference evidence="3 4" key="1">
    <citation type="submission" date="2024-03" db="EMBL/GenBank/DDBJ databases">
        <title>Complete genome sequence of the green alga Chloropicon roscoffensis RCC1871.</title>
        <authorList>
            <person name="Lemieux C."/>
            <person name="Pombert J.-F."/>
            <person name="Otis C."/>
            <person name="Turmel M."/>
        </authorList>
    </citation>
    <scope>NUCLEOTIDE SEQUENCE [LARGE SCALE GENOMIC DNA]</scope>
    <source>
        <strain evidence="3 4">RCC1871</strain>
    </source>
</reference>
<dbReference type="Proteomes" id="UP001472866">
    <property type="component" value="Chromosome 01"/>
</dbReference>